<comment type="caution">
    <text evidence="1">The sequence shown here is derived from an EMBL/GenBank/DDBJ whole genome shotgun (WGS) entry which is preliminary data.</text>
</comment>
<evidence type="ECO:0000313" key="1">
    <source>
        <dbReference type="EMBL" id="MBN7800582.1"/>
    </source>
</evidence>
<dbReference type="Proteomes" id="UP000664698">
    <property type="component" value="Unassembled WGS sequence"/>
</dbReference>
<gene>
    <name evidence="1" type="ORF">J0A67_06905</name>
</gene>
<keyword evidence="2" id="KW-1185">Reference proteome</keyword>
<evidence type="ECO:0000313" key="2">
    <source>
        <dbReference type="Proteomes" id="UP000664698"/>
    </source>
</evidence>
<sequence>MYQVTSYTIGNGSRTIIENQINLSPEQKIFIPQHLSKDELQNPLKVFSQFFKDHFPLPMARMALGDIELKAVYDVTDNFWKSKEDSILFIIQFSRLIEAAYLIRNEGYPACKVEKLSKENMIPKEILAEGNDFETIVPFLPFSHDPQDSKDPCLNLQILFYDTPMHKLLESFKGLGDLVLSDRKADMTQRWKSHLDLKIFVLILEACHLIYVRSQT</sequence>
<reference evidence="1 2" key="1">
    <citation type="submission" date="2021-03" db="EMBL/GenBank/DDBJ databases">
        <title>novel species isolated from a fishpond in China.</title>
        <authorList>
            <person name="Lu H."/>
            <person name="Cai Z."/>
        </authorList>
    </citation>
    <scope>NUCLEOTIDE SEQUENCE [LARGE SCALE GENOMIC DNA]</scope>
    <source>
        <strain evidence="1 2">JCM 31546</strain>
    </source>
</reference>
<dbReference type="EMBL" id="JAFKCW010000001">
    <property type="protein sequence ID" value="MBN7800582.1"/>
    <property type="molecule type" value="Genomic_DNA"/>
</dbReference>
<organism evidence="1 2">
    <name type="scientific">Algoriphagus aestuariicola</name>
    <dbReference type="NCBI Taxonomy" id="1852016"/>
    <lineage>
        <taxon>Bacteria</taxon>
        <taxon>Pseudomonadati</taxon>
        <taxon>Bacteroidota</taxon>
        <taxon>Cytophagia</taxon>
        <taxon>Cytophagales</taxon>
        <taxon>Cyclobacteriaceae</taxon>
        <taxon>Algoriphagus</taxon>
    </lineage>
</organism>
<protein>
    <submittedName>
        <fullName evidence="1">Uncharacterized protein</fullName>
    </submittedName>
</protein>
<accession>A0ABS3BMT8</accession>
<proteinExistence type="predicted"/>
<dbReference type="RefSeq" id="WP_206568527.1">
    <property type="nucleotide sequence ID" value="NZ_JAFKCW010000001.1"/>
</dbReference>
<name>A0ABS3BMT8_9BACT</name>